<evidence type="ECO:0000313" key="10">
    <source>
        <dbReference type="EMBL" id="OGC53670.1"/>
    </source>
</evidence>
<dbReference type="InterPro" id="IPR036691">
    <property type="entry name" value="Endo/exonu/phosph_ase_sf"/>
</dbReference>
<evidence type="ECO:0000259" key="9">
    <source>
        <dbReference type="Pfam" id="PF03372"/>
    </source>
</evidence>
<dbReference type="InterPro" id="IPR005135">
    <property type="entry name" value="Endo/exonuclease/phosphatase"/>
</dbReference>
<comment type="caution">
    <text evidence="10">The sequence shown here is derived from an EMBL/GenBank/DDBJ whole genome shotgun (WGS) entry which is preliminary data.</text>
</comment>
<feature type="domain" description="Endonuclease/exonuclease/phosphatase" evidence="9">
    <location>
        <begin position="4"/>
        <end position="245"/>
    </location>
</feature>
<dbReference type="InterPro" id="IPR051547">
    <property type="entry name" value="TDP2-like"/>
</dbReference>
<keyword evidence="5" id="KW-0227">DNA damage</keyword>
<reference evidence="10 11" key="1">
    <citation type="journal article" date="2016" name="Nat. Commun.">
        <title>Thousands of microbial genomes shed light on interconnected biogeochemical processes in an aquifer system.</title>
        <authorList>
            <person name="Anantharaman K."/>
            <person name="Brown C.T."/>
            <person name="Hug L.A."/>
            <person name="Sharon I."/>
            <person name="Castelle C.J."/>
            <person name="Probst A.J."/>
            <person name="Thomas B.C."/>
            <person name="Singh A."/>
            <person name="Wilkins M.J."/>
            <person name="Karaoz U."/>
            <person name="Brodie E.L."/>
            <person name="Williams K.H."/>
            <person name="Hubbard S.S."/>
            <person name="Banfield J.F."/>
        </authorList>
    </citation>
    <scope>NUCLEOTIDE SEQUENCE [LARGE SCALE GENOMIC DNA]</scope>
</reference>
<protein>
    <recommendedName>
        <fullName evidence="9">Endonuclease/exonuclease/phosphatase domain-containing protein</fullName>
    </recommendedName>
</protein>
<accession>A0A1F4V9V8</accession>
<evidence type="ECO:0000256" key="5">
    <source>
        <dbReference type="ARBA" id="ARBA00022763"/>
    </source>
</evidence>
<organism evidence="10 11">
    <name type="scientific">candidate division WWE3 bacterium RIFCSPHIGHO2_02_FULL_38_14</name>
    <dbReference type="NCBI Taxonomy" id="1802620"/>
    <lineage>
        <taxon>Bacteria</taxon>
        <taxon>Katanobacteria</taxon>
    </lineage>
</organism>
<evidence type="ECO:0000256" key="1">
    <source>
        <dbReference type="ARBA" id="ARBA00001936"/>
    </source>
</evidence>
<dbReference type="PANTHER" id="PTHR15822:SF4">
    <property type="entry name" value="TYROSYL-DNA PHOSPHODIESTERASE 2"/>
    <property type="match status" value="1"/>
</dbReference>
<comment type="cofactor">
    <cofactor evidence="2">
        <name>Mg(2+)</name>
        <dbReference type="ChEBI" id="CHEBI:18420"/>
    </cofactor>
</comment>
<dbReference type="GO" id="GO:0016787">
    <property type="term" value="F:hydrolase activity"/>
    <property type="evidence" value="ECO:0007669"/>
    <property type="project" value="UniProtKB-KW"/>
</dbReference>
<dbReference type="EMBL" id="MEVD01000013">
    <property type="protein sequence ID" value="OGC53670.1"/>
    <property type="molecule type" value="Genomic_DNA"/>
</dbReference>
<keyword evidence="8" id="KW-0234">DNA repair</keyword>
<proteinExistence type="predicted"/>
<dbReference type="Pfam" id="PF03372">
    <property type="entry name" value="Exo_endo_phos"/>
    <property type="match status" value="1"/>
</dbReference>
<dbReference type="PANTHER" id="PTHR15822">
    <property type="entry name" value="TRAF AND TNF RECEPTOR-ASSOCIATED PROTEIN"/>
    <property type="match status" value="1"/>
</dbReference>
<keyword evidence="3" id="KW-0540">Nuclease</keyword>
<keyword evidence="6" id="KW-0378">Hydrolase</keyword>
<keyword evidence="4" id="KW-0479">Metal-binding</keyword>
<evidence type="ECO:0000256" key="2">
    <source>
        <dbReference type="ARBA" id="ARBA00001946"/>
    </source>
</evidence>
<dbReference type="Proteomes" id="UP000178127">
    <property type="component" value="Unassembled WGS sequence"/>
</dbReference>
<dbReference type="GO" id="GO:0006281">
    <property type="term" value="P:DNA repair"/>
    <property type="evidence" value="ECO:0007669"/>
    <property type="project" value="UniProtKB-KW"/>
</dbReference>
<dbReference type="AlphaFoldDB" id="A0A1F4V9V8"/>
<dbReference type="STRING" id="1802620.A3D91_04505"/>
<keyword evidence="7" id="KW-0460">Magnesium</keyword>
<name>A0A1F4V9V8_UNCKA</name>
<evidence type="ECO:0000256" key="3">
    <source>
        <dbReference type="ARBA" id="ARBA00022722"/>
    </source>
</evidence>
<gene>
    <name evidence="10" type="ORF">A3D91_04505</name>
</gene>
<evidence type="ECO:0000256" key="7">
    <source>
        <dbReference type="ARBA" id="ARBA00022842"/>
    </source>
</evidence>
<dbReference type="GO" id="GO:0046872">
    <property type="term" value="F:metal ion binding"/>
    <property type="evidence" value="ECO:0007669"/>
    <property type="project" value="UniProtKB-KW"/>
</dbReference>
<comment type="cofactor">
    <cofactor evidence="1">
        <name>Mn(2+)</name>
        <dbReference type="ChEBI" id="CHEBI:29035"/>
    </cofactor>
</comment>
<dbReference type="SUPFAM" id="SSF56219">
    <property type="entry name" value="DNase I-like"/>
    <property type="match status" value="1"/>
</dbReference>
<evidence type="ECO:0000256" key="8">
    <source>
        <dbReference type="ARBA" id="ARBA00023204"/>
    </source>
</evidence>
<evidence type="ECO:0000313" key="11">
    <source>
        <dbReference type="Proteomes" id="UP000178127"/>
    </source>
</evidence>
<evidence type="ECO:0000256" key="6">
    <source>
        <dbReference type="ARBA" id="ARBA00022801"/>
    </source>
</evidence>
<dbReference type="Gene3D" id="3.60.10.10">
    <property type="entry name" value="Endonuclease/exonuclease/phosphatase"/>
    <property type="match status" value="1"/>
</dbReference>
<dbReference type="GO" id="GO:0004518">
    <property type="term" value="F:nuclease activity"/>
    <property type="evidence" value="ECO:0007669"/>
    <property type="project" value="UniProtKB-KW"/>
</dbReference>
<evidence type="ECO:0000256" key="4">
    <source>
        <dbReference type="ARBA" id="ARBA00022723"/>
    </source>
</evidence>
<sequence length="254" mass="29748">MRILTWNVLKENSRLKELIDYAYNLNPDIICFQEVSFNVLNEFINDRKYFVYYTTDFINPNEYNNGYICTLSKIKPEESGEFEYFSKNVKSILNNIVYKIYNNNSEQHNAVTIKIKGNGNDIQIVNARLSCAIGPNDRILQFHNILKEMNRNCINILCGDFNIVDSKLFNILTGWTRGFRLNEYNFSERDAFEKLCDQYNMVNLFKDISTSVIPKLLLQFDHILVPKDVSILYKEVSKVRFGSDHNMLLADINI</sequence>